<sequence>MLAKIPGNGGEMPFHKHRNEQIGICIGGGYDMTVEGCTVEMKFGTAYFCEPREDHGAINRSNRLISSSRRATTEQKQKK</sequence>
<comment type="caution">
    <text evidence="3">The sequence shown here is derived from an EMBL/GenBank/DDBJ whole genome shotgun (WGS) entry which is preliminary data.</text>
</comment>
<evidence type="ECO:0000313" key="4">
    <source>
        <dbReference type="Proteomes" id="UP000031970"/>
    </source>
</evidence>
<dbReference type="InterPro" id="IPR014710">
    <property type="entry name" value="RmlC-like_jellyroll"/>
</dbReference>
<feature type="compositionally biased region" description="Low complexity" evidence="1">
    <location>
        <begin position="59"/>
        <end position="70"/>
    </location>
</feature>
<dbReference type="AlphaFoldDB" id="A0ABD3ZU99"/>
<proteinExistence type="predicted"/>
<organism evidence="3 4">
    <name type="scientific">Bacillus subtilis subsp. subtilis</name>
    <dbReference type="NCBI Taxonomy" id="135461"/>
    <lineage>
        <taxon>Bacteria</taxon>
        <taxon>Bacillati</taxon>
        <taxon>Bacillota</taxon>
        <taxon>Bacilli</taxon>
        <taxon>Bacillales</taxon>
        <taxon>Bacillaceae</taxon>
        <taxon>Bacillus</taxon>
    </lineage>
</organism>
<feature type="region of interest" description="Disordered" evidence="1">
    <location>
        <begin position="59"/>
        <end position="79"/>
    </location>
</feature>
<dbReference type="Pfam" id="PF07883">
    <property type="entry name" value="Cupin_2"/>
    <property type="match status" value="1"/>
</dbReference>
<dbReference type="InterPro" id="IPR013096">
    <property type="entry name" value="Cupin_2"/>
</dbReference>
<dbReference type="SUPFAM" id="SSF51182">
    <property type="entry name" value="RmlC-like cupins"/>
    <property type="match status" value="1"/>
</dbReference>
<gene>
    <name evidence="3" type="ORF">B4067_4242</name>
</gene>
<dbReference type="EMBL" id="JSXS01000047">
    <property type="protein sequence ID" value="KIL31853.1"/>
    <property type="molecule type" value="Genomic_DNA"/>
</dbReference>
<dbReference type="Proteomes" id="UP000031970">
    <property type="component" value="Unassembled WGS sequence"/>
</dbReference>
<evidence type="ECO:0000313" key="3">
    <source>
        <dbReference type="EMBL" id="KIL31853.1"/>
    </source>
</evidence>
<evidence type="ECO:0000256" key="1">
    <source>
        <dbReference type="SAM" id="MobiDB-lite"/>
    </source>
</evidence>
<name>A0ABD3ZU99_BACIU</name>
<feature type="domain" description="Cupin type-2" evidence="2">
    <location>
        <begin position="3"/>
        <end position="62"/>
    </location>
</feature>
<reference evidence="3 4" key="1">
    <citation type="submission" date="2014-11" db="EMBL/GenBank/DDBJ databases">
        <title>Draft Genome Sequences of Nine Bacillus subtilis Strains that Form Spores with High Heat-Resistance.</title>
        <authorList>
            <person name="Krawcyk A.O."/>
            <person name="Berendsen E.M."/>
            <person name="de Jong A."/>
            <person name="Holsappel S."/>
            <person name="Eijlander R.T."/>
            <person name="Wells-Bennik M."/>
            <person name="Kuipers O.P."/>
        </authorList>
    </citation>
    <scope>NUCLEOTIDE SEQUENCE [LARGE SCALE GENOMIC DNA]</scope>
    <source>
        <strain evidence="3 4">B4067</strain>
    </source>
</reference>
<accession>A0ABD3ZU99</accession>
<evidence type="ECO:0000259" key="2">
    <source>
        <dbReference type="Pfam" id="PF07883"/>
    </source>
</evidence>
<dbReference type="InterPro" id="IPR011051">
    <property type="entry name" value="RmlC_Cupin_sf"/>
</dbReference>
<protein>
    <recommendedName>
        <fullName evidence="2">Cupin type-2 domain-containing protein</fullName>
    </recommendedName>
</protein>
<dbReference type="Gene3D" id="2.60.120.10">
    <property type="entry name" value="Jelly Rolls"/>
    <property type="match status" value="1"/>
</dbReference>